<name>A0A150IXW3_9EURY</name>
<gene>
    <name evidence="1" type="ORF">APG10_01711</name>
    <name evidence="2" type="ORF">APG11_01732</name>
    <name evidence="3" type="ORF">APG12_01208</name>
</gene>
<dbReference type="Proteomes" id="UP000091929">
    <property type="component" value="Unassembled WGS sequence"/>
</dbReference>
<reference evidence="4 5" key="1">
    <citation type="journal article" date="2016" name="ISME J.">
        <title>Chasing the elusive Euryarchaeota class WSA2: genomes reveal a uniquely fastidious methyl-reducing methanogen.</title>
        <authorList>
            <person name="Nobu M.K."/>
            <person name="Narihiro T."/>
            <person name="Kuroda K."/>
            <person name="Mei R."/>
            <person name="Liu W.T."/>
        </authorList>
    </citation>
    <scope>NUCLEOTIDE SEQUENCE [LARGE SCALE GENOMIC DNA]</scope>
    <source>
        <strain evidence="1">B03fssc0709_Meth_Bin005</strain>
        <strain evidence="2">B15fssc0709_Meth_Bin003</strain>
        <strain evidence="3">BMIXfssc0709_Meth_Bin006</strain>
    </source>
</reference>
<accession>A0A150IHH0</accession>
<proteinExistence type="predicted"/>
<dbReference type="AlphaFoldDB" id="A0A150IXW3"/>
<accession>A0A150IXW3</accession>
<evidence type="ECO:0000313" key="2">
    <source>
        <dbReference type="EMBL" id="KYC46709.1"/>
    </source>
</evidence>
<organism evidence="3 6">
    <name type="scientific">Candidatus Methanofastidiosum methylothiophilum</name>
    <dbReference type="NCBI Taxonomy" id="1705564"/>
    <lineage>
        <taxon>Archaea</taxon>
        <taxon>Methanobacteriati</taxon>
        <taxon>Methanobacteriota</taxon>
        <taxon>Stenosarchaea group</taxon>
        <taxon>Candidatus Methanofastidiosia</taxon>
        <taxon>Candidatus Methanofastidiosales</taxon>
        <taxon>Candidatus Methanofastidiosaceae</taxon>
        <taxon>Candidatus Methanofastidiosum</taxon>
    </lineage>
</organism>
<dbReference type="Proteomes" id="UP000092403">
    <property type="component" value="Unassembled WGS sequence"/>
</dbReference>
<dbReference type="EMBL" id="LNGE01000064">
    <property type="protein sequence ID" value="KYC44460.1"/>
    <property type="molecule type" value="Genomic_DNA"/>
</dbReference>
<evidence type="ECO:0000313" key="4">
    <source>
        <dbReference type="Proteomes" id="UP000091929"/>
    </source>
</evidence>
<dbReference type="EMBL" id="LNGF01000050">
    <property type="protein sequence ID" value="KYC46709.1"/>
    <property type="molecule type" value="Genomic_DNA"/>
</dbReference>
<evidence type="ECO:0000313" key="3">
    <source>
        <dbReference type="EMBL" id="KYC49809.1"/>
    </source>
</evidence>
<protein>
    <submittedName>
        <fullName evidence="3">Uncharacterized protein</fullName>
    </submittedName>
</protein>
<sequence>MISKIDIIIIKNSNPDFFNKGATASGRPEYYFRKGDDEQ</sequence>
<evidence type="ECO:0000313" key="6">
    <source>
        <dbReference type="Proteomes" id="UP000092403"/>
    </source>
</evidence>
<evidence type="ECO:0000313" key="1">
    <source>
        <dbReference type="EMBL" id="KYC44460.1"/>
    </source>
</evidence>
<dbReference type="Proteomes" id="UP000092401">
    <property type="component" value="Unassembled WGS sequence"/>
</dbReference>
<dbReference type="EMBL" id="LNJC01000025">
    <property type="protein sequence ID" value="KYC49809.1"/>
    <property type="molecule type" value="Genomic_DNA"/>
</dbReference>
<accession>A0A150INV3</accession>
<evidence type="ECO:0000313" key="5">
    <source>
        <dbReference type="Proteomes" id="UP000092401"/>
    </source>
</evidence>
<comment type="caution">
    <text evidence="3">The sequence shown here is derived from an EMBL/GenBank/DDBJ whole genome shotgun (WGS) entry which is preliminary data.</text>
</comment>